<feature type="transmembrane region" description="Helical" evidence="6">
    <location>
        <begin position="190"/>
        <end position="207"/>
    </location>
</feature>
<gene>
    <name evidence="8" type="ORF">SAMN04488068_2359</name>
</gene>
<evidence type="ECO:0000313" key="9">
    <source>
        <dbReference type="Proteomes" id="UP000199758"/>
    </source>
</evidence>
<feature type="transmembrane region" description="Helical" evidence="6">
    <location>
        <begin position="61"/>
        <end position="84"/>
    </location>
</feature>
<comment type="subcellular location">
    <subcellularLocation>
        <location evidence="1">Cell membrane</location>
        <topology evidence="1">Multi-pass membrane protein</topology>
    </subcellularLocation>
</comment>
<evidence type="ECO:0000256" key="3">
    <source>
        <dbReference type="ARBA" id="ARBA00022692"/>
    </source>
</evidence>
<accession>A0A1M5PWF4</accession>
<feature type="transmembrane region" description="Helical" evidence="6">
    <location>
        <begin position="96"/>
        <end position="120"/>
    </location>
</feature>
<keyword evidence="4 6" id="KW-1133">Transmembrane helix</keyword>
<keyword evidence="5 6" id="KW-0472">Membrane</keyword>
<name>A0A1M5PWF4_9GAMM</name>
<dbReference type="InterPro" id="IPR000917">
    <property type="entry name" value="Sulfatase_N"/>
</dbReference>
<proteinExistence type="predicted"/>
<dbReference type="EMBL" id="FQWZ01000005">
    <property type="protein sequence ID" value="SHH06215.1"/>
    <property type="molecule type" value="Genomic_DNA"/>
</dbReference>
<dbReference type="PANTHER" id="PTHR47371:SF3">
    <property type="entry name" value="PHOSPHOGLYCEROL TRANSFERASE I"/>
    <property type="match status" value="1"/>
</dbReference>
<dbReference type="STRING" id="490188.SAMN04488068_2359"/>
<evidence type="ECO:0000256" key="5">
    <source>
        <dbReference type="ARBA" id="ARBA00023136"/>
    </source>
</evidence>
<keyword evidence="3 6" id="KW-0812">Transmembrane</keyword>
<reference evidence="8 9" key="1">
    <citation type="submission" date="2016-11" db="EMBL/GenBank/DDBJ databases">
        <authorList>
            <person name="Jaros S."/>
            <person name="Januszkiewicz K."/>
            <person name="Wedrychowicz H."/>
        </authorList>
    </citation>
    <scope>NUCLEOTIDE SEQUENCE [LARGE SCALE GENOMIC DNA]</scope>
    <source>
        <strain evidence="8 9">CGMCC 1.7049</strain>
    </source>
</reference>
<dbReference type="PANTHER" id="PTHR47371">
    <property type="entry name" value="LIPOTEICHOIC ACID SYNTHASE"/>
    <property type="match status" value="1"/>
</dbReference>
<protein>
    <submittedName>
        <fullName evidence="8">Phosphoglycerol transferase MdoB</fullName>
    </submittedName>
</protein>
<dbReference type="Gene3D" id="3.40.720.10">
    <property type="entry name" value="Alkaline Phosphatase, subunit A"/>
    <property type="match status" value="1"/>
</dbReference>
<dbReference type="CDD" id="cd16015">
    <property type="entry name" value="LTA_synthase"/>
    <property type="match status" value="1"/>
</dbReference>
<feature type="domain" description="Sulfatase N-terminal" evidence="7">
    <location>
        <begin position="290"/>
        <end position="557"/>
    </location>
</feature>
<dbReference type="GO" id="GO:0005886">
    <property type="term" value="C:plasma membrane"/>
    <property type="evidence" value="ECO:0007669"/>
    <property type="project" value="UniProtKB-SubCell"/>
</dbReference>
<organism evidence="8 9">
    <name type="scientific">Hydrocarboniphaga daqingensis</name>
    <dbReference type="NCBI Taxonomy" id="490188"/>
    <lineage>
        <taxon>Bacteria</taxon>
        <taxon>Pseudomonadati</taxon>
        <taxon>Pseudomonadota</taxon>
        <taxon>Gammaproteobacteria</taxon>
        <taxon>Nevskiales</taxon>
        <taxon>Nevskiaceae</taxon>
        <taxon>Hydrocarboniphaga</taxon>
    </lineage>
</organism>
<keyword evidence="2" id="KW-1003">Cell membrane</keyword>
<keyword evidence="8" id="KW-0808">Transferase</keyword>
<dbReference type="InterPro" id="IPR017850">
    <property type="entry name" value="Alkaline_phosphatase_core_sf"/>
</dbReference>
<keyword evidence="9" id="KW-1185">Reference proteome</keyword>
<evidence type="ECO:0000313" key="8">
    <source>
        <dbReference type="EMBL" id="SHH06215.1"/>
    </source>
</evidence>
<dbReference type="GO" id="GO:0016740">
    <property type="term" value="F:transferase activity"/>
    <property type="evidence" value="ECO:0007669"/>
    <property type="project" value="UniProtKB-KW"/>
</dbReference>
<evidence type="ECO:0000256" key="4">
    <source>
        <dbReference type="ARBA" id="ARBA00022989"/>
    </source>
</evidence>
<evidence type="ECO:0000256" key="2">
    <source>
        <dbReference type="ARBA" id="ARBA00022475"/>
    </source>
</evidence>
<evidence type="ECO:0000259" key="7">
    <source>
        <dbReference type="Pfam" id="PF00884"/>
    </source>
</evidence>
<evidence type="ECO:0000256" key="6">
    <source>
        <dbReference type="SAM" id="Phobius"/>
    </source>
</evidence>
<evidence type="ECO:0000256" key="1">
    <source>
        <dbReference type="ARBA" id="ARBA00004651"/>
    </source>
</evidence>
<dbReference type="OrthoDB" id="9760224at2"/>
<dbReference type="Proteomes" id="UP000199758">
    <property type="component" value="Unassembled WGS sequence"/>
</dbReference>
<sequence length="655" mass="71867">MRSRVFSGAGSLRIDAACFRPLWWMAGVFLALSAATRLMLWGCFGVEAHVPALRLPAILSLGVLNDIVEALYLFTPLTLYLALAPVRWHRSGAGRALLLGGIALMLAGMLFVTVAEYFFFEEFDARFNLVAVDYLIYPTEVIGDIRSEYPVAPLLTAIAMIALLMTALLARGLRNWPGTAVIPRAARLRLAAGLMLAIVAAIALWPADRLSFSRNRVVNELVANGPMNFFAAFRTNNIDYHAFYRSGDPTQMQALLRADLQAGGGEFVDAASGDLTRRFPARADGLGKLNVVLLSEESLGAEFVGAYGDLRKLTPEFDALTAEGLMFTHAYSTGTRTVRGLEAFSASIPPIPSESIVKREGNQDIATWGKVMRGLGYHTSFLYGGFGAFDNMNAYFGGNGFALSDRSDIDNPRFANIWGVSDEDLFHHAIGYFDARAREGKPFFSIVMSTSNHKPFTFPDGIPGIKAKGGGRTAGTRYADHAIGEFFREARQRPWFKDTVFIIVADHGARAYGKADIPLYSYEIPMLILAPGRLPPGRIDTLTSQIDVAPTVLGLLGLPYQAPFFGQDVLRWPAGEPRTLLFNHNHDVALLRDGTLCVLGLRQHVSCERYTRLPGAPGPATTQLSRLPKPDGPLTDLATAYYQTAYDLFESRRYR</sequence>
<dbReference type="RefSeq" id="WP_084083375.1">
    <property type="nucleotide sequence ID" value="NZ_FQWZ01000005.1"/>
</dbReference>
<feature type="transmembrane region" description="Helical" evidence="6">
    <location>
        <begin position="21"/>
        <end position="41"/>
    </location>
</feature>
<dbReference type="AlphaFoldDB" id="A0A1M5PWF4"/>
<dbReference type="InterPro" id="IPR050448">
    <property type="entry name" value="OpgB/LTA_synthase_biosynth"/>
</dbReference>
<dbReference type="Gene3D" id="3.30.1120.80">
    <property type="match status" value="1"/>
</dbReference>
<dbReference type="Pfam" id="PF00884">
    <property type="entry name" value="Sulfatase"/>
    <property type="match status" value="1"/>
</dbReference>
<dbReference type="SUPFAM" id="SSF53649">
    <property type="entry name" value="Alkaline phosphatase-like"/>
    <property type="match status" value="1"/>
</dbReference>
<feature type="transmembrane region" description="Helical" evidence="6">
    <location>
        <begin position="151"/>
        <end position="170"/>
    </location>
</feature>